<keyword evidence="3" id="KW-0597">Phosphoprotein</keyword>
<dbReference type="RefSeq" id="WP_185966907.1">
    <property type="nucleotide sequence ID" value="NZ_JACSRA010000038.1"/>
</dbReference>
<evidence type="ECO:0000256" key="3">
    <source>
        <dbReference type="PROSITE-ProRule" id="PRU00169"/>
    </source>
</evidence>
<dbReference type="PROSITE" id="PS50110">
    <property type="entry name" value="RESPONSE_REGULATORY"/>
    <property type="match status" value="1"/>
</dbReference>
<reference evidence="5 6" key="1">
    <citation type="submission" date="2020-08" db="EMBL/GenBank/DDBJ databases">
        <title>A Genomic Blueprint of the Chicken Gut Microbiome.</title>
        <authorList>
            <person name="Gilroy R."/>
            <person name="Ravi A."/>
            <person name="Getino M."/>
            <person name="Pursley I."/>
            <person name="Horton D.L."/>
            <person name="Alikhan N.-F."/>
            <person name="Baker D."/>
            <person name="Gharbi K."/>
            <person name="Hall N."/>
            <person name="Watson M."/>
            <person name="Adriaenssens E.M."/>
            <person name="Foster-Nyarko E."/>
            <person name="Jarju S."/>
            <person name="Secka A."/>
            <person name="Antonio M."/>
            <person name="Oren A."/>
            <person name="Chaudhuri R."/>
            <person name="La Ragione R.M."/>
            <person name="Hildebrand F."/>
            <person name="Pallen M.J."/>
        </authorList>
    </citation>
    <scope>NUCLEOTIDE SEQUENCE [LARGE SCALE GENOMIC DNA]</scope>
    <source>
        <strain evidence="5 6">Sa3CVN1</strain>
    </source>
</reference>
<dbReference type="InterPro" id="IPR001789">
    <property type="entry name" value="Sig_transdc_resp-reg_receiver"/>
</dbReference>
<dbReference type="InterPro" id="IPR011006">
    <property type="entry name" value="CheY-like_superfamily"/>
</dbReference>
<dbReference type="Pfam" id="PF04397">
    <property type="entry name" value="LytTR"/>
    <property type="match status" value="1"/>
</dbReference>
<dbReference type="InterPro" id="IPR007492">
    <property type="entry name" value="LytTR_DNA-bd_dom"/>
</dbReference>
<evidence type="ECO:0000256" key="1">
    <source>
        <dbReference type="ARBA" id="ARBA00018672"/>
    </source>
</evidence>
<dbReference type="Gene3D" id="3.40.50.2300">
    <property type="match status" value="1"/>
</dbReference>
<dbReference type="PANTHER" id="PTHR37299:SF1">
    <property type="entry name" value="STAGE 0 SPORULATION PROTEIN A HOMOLOG"/>
    <property type="match status" value="1"/>
</dbReference>
<dbReference type="Gene3D" id="2.40.50.1020">
    <property type="entry name" value="LytTr DNA-binding domain"/>
    <property type="match status" value="1"/>
</dbReference>
<dbReference type="SUPFAM" id="SSF52172">
    <property type="entry name" value="CheY-like"/>
    <property type="match status" value="1"/>
</dbReference>
<feature type="modified residue" description="4-aspartylphosphate" evidence="3">
    <location>
        <position position="53"/>
    </location>
</feature>
<comment type="function">
    <text evidence="2">May play the central regulatory role in sporulation. It may be an element of the effector pathway responsible for the activation of sporulation genes in response to nutritional stress. Spo0A may act in concert with spo0H (a sigma factor) to control the expression of some genes that are critical to the sporulation process.</text>
</comment>
<evidence type="ECO:0000313" key="6">
    <source>
        <dbReference type="Proteomes" id="UP000627781"/>
    </source>
</evidence>
<protein>
    <recommendedName>
        <fullName evidence="1">Stage 0 sporulation protein A homolog</fullName>
    </recommendedName>
</protein>
<dbReference type="EMBL" id="JACSRA010000038">
    <property type="protein sequence ID" value="MBD7913197.1"/>
    <property type="molecule type" value="Genomic_DNA"/>
</dbReference>
<comment type="caution">
    <text evidence="5">The sequence shown here is derived from an EMBL/GenBank/DDBJ whole genome shotgun (WGS) entry which is preliminary data.</text>
</comment>
<evidence type="ECO:0000259" key="4">
    <source>
        <dbReference type="PROSITE" id="PS50110"/>
    </source>
</evidence>
<dbReference type="SMART" id="SM00850">
    <property type="entry name" value="LytTR"/>
    <property type="match status" value="1"/>
</dbReference>
<feature type="domain" description="Response regulatory" evidence="4">
    <location>
        <begin position="2"/>
        <end position="119"/>
    </location>
</feature>
<proteinExistence type="predicted"/>
<evidence type="ECO:0000313" key="5">
    <source>
        <dbReference type="EMBL" id="MBD7913197.1"/>
    </source>
</evidence>
<evidence type="ECO:0000256" key="2">
    <source>
        <dbReference type="ARBA" id="ARBA00024867"/>
    </source>
</evidence>
<dbReference type="Pfam" id="PF00072">
    <property type="entry name" value="Response_reg"/>
    <property type="match status" value="1"/>
</dbReference>
<keyword evidence="6" id="KW-1185">Reference proteome</keyword>
<dbReference type="Proteomes" id="UP000627781">
    <property type="component" value="Unassembled WGS sequence"/>
</dbReference>
<dbReference type="InterPro" id="IPR046947">
    <property type="entry name" value="LytR-like"/>
</dbReference>
<accession>A0ABR8PYF2</accession>
<dbReference type="SMART" id="SM00448">
    <property type="entry name" value="REC"/>
    <property type="match status" value="1"/>
</dbReference>
<dbReference type="PANTHER" id="PTHR37299">
    <property type="entry name" value="TRANSCRIPTIONAL REGULATOR-RELATED"/>
    <property type="match status" value="1"/>
</dbReference>
<gene>
    <name evidence="5" type="ORF">H9661_17740</name>
</gene>
<name>A0ABR8PYF2_9CLOT</name>
<sequence length="242" mass="28401">MNILIIEDETIQNENLAKLIEKSYPSINVFRAYSCRDTRKILNITEVDLFFVDVKLQDGSGIDLVKEVRQMSGYELKGVIFITNQVFQIVDAFKNTHCYDFLVKPYDVKDIKRAIDIFNKNDFHDSFTERAYSIVPIDKNLTFKVYHDDIIFVEYNSRQCIIHTTKNDIICKKLSLGKFYNQIASKTIVQSHKSYIVNTRYIDKIEKEYTKLWTIKFIETEKIAQASVNYIDNVFKALEVNI</sequence>
<organism evidence="5 6">
    <name type="scientific">Clostridium cibarium</name>
    <dbReference type="NCBI Taxonomy" id="2762247"/>
    <lineage>
        <taxon>Bacteria</taxon>
        <taxon>Bacillati</taxon>
        <taxon>Bacillota</taxon>
        <taxon>Clostridia</taxon>
        <taxon>Eubacteriales</taxon>
        <taxon>Clostridiaceae</taxon>
        <taxon>Clostridium</taxon>
    </lineage>
</organism>